<dbReference type="SFLD" id="SFLDS00019">
    <property type="entry name" value="Glutathione_Transferase_(cytos"/>
    <property type="match status" value="1"/>
</dbReference>
<feature type="domain" description="GST C-terminal" evidence="6">
    <location>
        <begin position="89"/>
        <end position="214"/>
    </location>
</feature>
<evidence type="ECO:0000313" key="8">
    <source>
        <dbReference type="Proteomes" id="UP000559027"/>
    </source>
</evidence>
<evidence type="ECO:0000256" key="4">
    <source>
        <dbReference type="ARBA" id="ARBA00047960"/>
    </source>
</evidence>
<dbReference type="PANTHER" id="PTHR43900:SF3">
    <property type="entry name" value="GLUTATHIONE S-TRANSFERASE RHO"/>
    <property type="match status" value="1"/>
</dbReference>
<gene>
    <name evidence="7" type="ORF">D9756_009781</name>
</gene>
<dbReference type="CDD" id="cd03187">
    <property type="entry name" value="GST_C_Phi"/>
    <property type="match status" value="1"/>
</dbReference>
<comment type="catalytic activity">
    <reaction evidence="4">
        <text>RX + glutathione = an S-substituted glutathione + a halide anion + H(+)</text>
        <dbReference type="Rhea" id="RHEA:16437"/>
        <dbReference type="ChEBI" id="CHEBI:15378"/>
        <dbReference type="ChEBI" id="CHEBI:16042"/>
        <dbReference type="ChEBI" id="CHEBI:17792"/>
        <dbReference type="ChEBI" id="CHEBI:57925"/>
        <dbReference type="ChEBI" id="CHEBI:90779"/>
        <dbReference type="EC" id="2.5.1.18"/>
    </reaction>
</comment>
<feature type="domain" description="GST N-terminal" evidence="5">
    <location>
        <begin position="1"/>
        <end position="82"/>
    </location>
</feature>
<dbReference type="FunFam" id="3.40.30.10:FF:000016">
    <property type="entry name" value="Glutathione S-transferase F2"/>
    <property type="match status" value="1"/>
</dbReference>
<dbReference type="SUPFAM" id="SSF47616">
    <property type="entry name" value="GST C-terminal domain-like"/>
    <property type="match status" value="1"/>
</dbReference>
<dbReference type="PROSITE" id="PS50404">
    <property type="entry name" value="GST_NTER"/>
    <property type="match status" value="1"/>
</dbReference>
<dbReference type="EMBL" id="JAACJO010000018">
    <property type="protein sequence ID" value="KAF5348798.1"/>
    <property type="molecule type" value="Genomic_DNA"/>
</dbReference>
<dbReference type="Pfam" id="PF02798">
    <property type="entry name" value="GST_N"/>
    <property type="match status" value="1"/>
</dbReference>
<dbReference type="SUPFAM" id="SSF52833">
    <property type="entry name" value="Thioredoxin-like"/>
    <property type="match status" value="1"/>
</dbReference>
<dbReference type="Gene3D" id="3.40.30.10">
    <property type="entry name" value="Glutaredoxin"/>
    <property type="match status" value="1"/>
</dbReference>
<evidence type="ECO:0000259" key="6">
    <source>
        <dbReference type="PROSITE" id="PS50405"/>
    </source>
</evidence>
<dbReference type="PROSITE" id="PS50405">
    <property type="entry name" value="GST_CTER"/>
    <property type="match status" value="1"/>
</dbReference>
<proteinExistence type="inferred from homology"/>
<dbReference type="AlphaFoldDB" id="A0A8H5CWE6"/>
<reference evidence="7 8" key="1">
    <citation type="journal article" date="2020" name="ISME J.">
        <title>Uncovering the hidden diversity of litter-decomposition mechanisms in mushroom-forming fungi.</title>
        <authorList>
            <person name="Floudas D."/>
            <person name="Bentzer J."/>
            <person name="Ahren D."/>
            <person name="Johansson T."/>
            <person name="Persson P."/>
            <person name="Tunlid A."/>
        </authorList>
    </citation>
    <scope>NUCLEOTIDE SEQUENCE [LARGE SCALE GENOMIC DNA]</scope>
    <source>
        <strain evidence="7 8">CBS 146.42</strain>
    </source>
</reference>
<dbReference type="InterPro" id="IPR010987">
    <property type="entry name" value="Glutathione-S-Trfase_C-like"/>
</dbReference>
<name>A0A8H5CWE6_9AGAR</name>
<dbReference type="InterPro" id="IPR040079">
    <property type="entry name" value="Glutathione_S-Trfase"/>
</dbReference>
<evidence type="ECO:0000259" key="5">
    <source>
        <dbReference type="PROSITE" id="PS50404"/>
    </source>
</evidence>
<dbReference type="Gene3D" id="1.20.1050.10">
    <property type="match status" value="1"/>
</dbReference>
<dbReference type="OrthoDB" id="249703at2759"/>
<evidence type="ECO:0000313" key="7">
    <source>
        <dbReference type="EMBL" id="KAF5348798.1"/>
    </source>
</evidence>
<keyword evidence="8" id="KW-1185">Reference proteome</keyword>
<dbReference type="InterPro" id="IPR004046">
    <property type="entry name" value="GST_C"/>
</dbReference>
<dbReference type="Pfam" id="PF00043">
    <property type="entry name" value="GST_C"/>
    <property type="match status" value="1"/>
</dbReference>
<dbReference type="GO" id="GO:0006749">
    <property type="term" value="P:glutathione metabolic process"/>
    <property type="evidence" value="ECO:0007669"/>
    <property type="project" value="TreeGrafter"/>
</dbReference>
<dbReference type="Proteomes" id="UP000559027">
    <property type="component" value="Unassembled WGS sequence"/>
</dbReference>
<dbReference type="InterPro" id="IPR036249">
    <property type="entry name" value="Thioredoxin-like_sf"/>
</dbReference>
<dbReference type="GO" id="GO:0009636">
    <property type="term" value="P:response to toxic substance"/>
    <property type="evidence" value="ECO:0007669"/>
    <property type="project" value="UniProtKB-ARBA"/>
</dbReference>
<dbReference type="InterPro" id="IPR036282">
    <property type="entry name" value="Glutathione-S-Trfase_C_sf"/>
</dbReference>
<dbReference type="GO" id="GO:0005737">
    <property type="term" value="C:cytoplasm"/>
    <property type="evidence" value="ECO:0007669"/>
    <property type="project" value="TreeGrafter"/>
</dbReference>
<dbReference type="InterPro" id="IPR004045">
    <property type="entry name" value="Glutathione_S-Trfase_N"/>
</dbReference>
<evidence type="ECO:0000256" key="1">
    <source>
        <dbReference type="ARBA" id="ARBA00010128"/>
    </source>
</evidence>
<organism evidence="7 8">
    <name type="scientific">Leucocoprinus leucothites</name>
    <dbReference type="NCBI Taxonomy" id="201217"/>
    <lineage>
        <taxon>Eukaryota</taxon>
        <taxon>Fungi</taxon>
        <taxon>Dikarya</taxon>
        <taxon>Basidiomycota</taxon>
        <taxon>Agaricomycotina</taxon>
        <taxon>Agaricomycetes</taxon>
        <taxon>Agaricomycetidae</taxon>
        <taxon>Agaricales</taxon>
        <taxon>Agaricineae</taxon>
        <taxon>Agaricaceae</taxon>
        <taxon>Leucocoprinus</taxon>
    </lineage>
</organism>
<evidence type="ECO:0000256" key="3">
    <source>
        <dbReference type="ARBA" id="ARBA00022679"/>
    </source>
</evidence>
<dbReference type="FunFam" id="1.20.1050.10:FF:000004">
    <property type="entry name" value="Glutathione S-transferase F2"/>
    <property type="match status" value="1"/>
</dbReference>
<comment type="caution">
    <text evidence="7">The sequence shown here is derived from an EMBL/GenBank/DDBJ whole genome shotgun (WGS) entry which is preliminary data.</text>
</comment>
<dbReference type="InterPro" id="IPR034347">
    <property type="entry name" value="GST_Phi_C"/>
</dbReference>
<protein>
    <recommendedName>
        <fullName evidence="2">glutathione transferase</fullName>
        <ecNumber evidence="2">2.5.1.18</ecNumber>
    </recommendedName>
</protein>
<keyword evidence="3" id="KW-0808">Transferase</keyword>
<dbReference type="PANTHER" id="PTHR43900">
    <property type="entry name" value="GLUTATHIONE S-TRANSFERASE RHO"/>
    <property type="match status" value="1"/>
</dbReference>
<dbReference type="GO" id="GO:0004364">
    <property type="term" value="F:glutathione transferase activity"/>
    <property type="evidence" value="ECO:0007669"/>
    <property type="project" value="UniProtKB-EC"/>
</dbReference>
<dbReference type="SFLD" id="SFLDG01154">
    <property type="entry name" value="Main.5:_Phi-like"/>
    <property type="match status" value="1"/>
</dbReference>
<sequence length="214" mass="23968">MVLKLYGFPSSTAVKIAAIVLHEKKIPFEFVTVNLLTGENKKEDYTEKQPYGQVPCIDDNGFLLYESRAIARYLVDTYPEHGPQLIPTDSKKRAIFEQAVSSEAFNFSRYASPLNFELVIKKLIGGQPDSALVEDLTKTLSAKLDVYEKILSGQKYLAGDEITLADLFHIPNADLLIKGGLPLIQDRPNVARWYNDISSRESWQKIKDGVSASL</sequence>
<dbReference type="SFLD" id="SFLDG00358">
    <property type="entry name" value="Main_(cytGST)"/>
    <property type="match status" value="1"/>
</dbReference>
<dbReference type="EC" id="2.5.1.18" evidence="2"/>
<evidence type="ECO:0000256" key="2">
    <source>
        <dbReference type="ARBA" id="ARBA00012452"/>
    </source>
</evidence>
<accession>A0A8H5CWE6</accession>
<comment type="similarity">
    <text evidence="1">Belongs to the GST superfamily. Phi family.</text>
</comment>
<dbReference type="GO" id="GO:0043295">
    <property type="term" value="F:glutathione binding"/>
    <property type="evidence" value="ECO:0007669"/>
    <property type="project" value="TreeGrafter"/>
</dbReference>